<feature type="domain" description="Transglycosylase SLT" evidence="2">
    <location>
        <begin position="58"/>
        <end position="157"/>
    </location>
</feature>
<dbReference type="Proteomes" id="UP001155587">
    <property type="component" value="Unassembled WGS sequence"/>
</dbReference>
<evidence type="ECO:0000313" key="3">
    <source>
        <dbReference type="EMBL" id="MCW8348712.1"/>
    </source>
</evidence>
<keyword evidence="4" id="KW-1185">Reference proteome</keyword>
<dbReference type="AlphaFoldDB" id="A0A9X3HZC8"/>
<dbReference type="PANTHER" id="PTHR37423:SF2">
    <property type="entry name" value="MEMBRANE-BOUND LYTIC MUREIN TRANSGLYCOSYLASE C"/>
    <property type="match status" value="1"/>
</dbReference>
<evidence type="ECO:0000256" key="1">
    <source>
        <dbReference type="ARBA" id="ARBA00007734"/>
    </source>
</evidence>
<accession>A0A9X3HZC8</accession>
<name>A0A9X3HZC8_9VIBR</name>
<gene>
    <name evidence="3" type="ORF">MD535_22240</name>
</gene>
<reference evidence="3" key="1">
    <citation type="submission" date="2022-02" db="EMBL/GenBank/DDBJ databases">
        <title>Vibrio sp. nov, a new bacterium isolated from seawater.</title>
        <authorList>
            <person name="Yuan Y."/>
        </authorList>
    </citation>
    <scope>NUCLEOTIDE SEQUENCE</scope>
    <source>
        <strain evidence="3">ZSDZ65</strain>
    </source>
</reference>
<comment type="similarity">
    <text evidence="1">Belongs to the transglycosylase Slt family.</text>
</comment>
<dbReference type="InterPro" id="IPR008258">
    <property type="entry name" value="Transglycosylase_SLT_dom_1"/>
</dbReference>
<evidence type="ECO:0000259" key="2">
    <source>
        <dbReference type="Pfam" id="PF01464"/>
    </source>
</evidence>
<dbReference type="PANTHER" id="PTHR37423">
    <property type="entry name" value="SOLUBLE LYTIC MUREIN TRANSGLYCOSYLASE-RELATED"/>
    <property type="match status" value="1"/>
</dbReference>
<comment type="caution">
    <text evidence="3">The sequence shown here is derived from an EMBL/GenBank/DDBJ whole genome shotgun (WGS) entry which is preliminary data.</text>
</comment>
<organism evidence="3 4">
    <name type="scientific">Vibrio qingdaonensis</name>
    <dbReference type="NCBI Taxonomy" id="2829491"/>
    <lineage>
        <taxon>Bacteria</taxon>
        <taxon>Pseudomonadati</taxon>
        <taxon>Pseudomonadota</taxon>
        <taxon>Gammaproteobacteria</taxon>
        <taxon>Vibrionales</taxon>
        <taxon>Vibrionaceae</taxon>
        <taxon>Vibrio</taxon>
    </lineage>
</organism>
<dbReference type="CDD" id="cd00254">
    <property type="entry name" value="LT-like"/>
    <property type="match status" value="1"/>
</dbReference>
<dbReference type="SUPFAM" id="SSF53955">
    <property type="entry name" value="Lysozyme-like"/>
    <property type="match status" value="1"/>
</dbReference>
<evidence type="ECO:0000313" key="4">
    <source>
        <dbReference type="Proteomes" id="UP001155587"/>
    </source>
</evidence>
<dbReference type="RefSeq" id="WP_265677316.1">
    <property type="nucleotide sequence ID" value="NZ_JAKRRY010000045.1"/>
</dbReference>
<sequence length="176" mass="19611">MTPLLCQYFTPWILLLLFNTESLAGIHTGARNLEAWTSSYQRPVSGCPKYCDAIALFSRQYRVPENLVIAVIKKESGFNPNAVSHKGAKGLMQLMDVHSIKAGINPLHPASNIEVGTAHLGRLLRKYDNIRLALAAYNAGEGAVKKYNGIPPYKETQRYVVDVLKTYQQLNTLHRG</sequence>
<dbReference type="EMBL" id="JAKRRY010000045">
    <property type="protein sequence ID" value="MCW8348712.1"/>
    <property type="molecule type" value="Genomic_DNA"/>
</dbReference>
<protein>
    <submittedName>
        <fullName evidence="3">Lytic transglycosylase domain-containing protein</fullName>
    </submittedName>
</protein>
<dbReference type="Pfam" id="PF01464">
    <property type="entry name" value="SLT"/>
    <property type="match status" value="1"/>
</dbReference>
<dbReference type="InterPro" id="IPR023346">
    <property type="entry name" value="Lysozyme-like_dom_sf"/>
</dbReference>
<proteinExistence type="inferred from homology"/>
<dbReference type="Gene3D" id="1.10.530.10">
    <property type="match status" value="1"/>
</dbReference>